<dbReference type="InterPro" id="IPR021799">
    <property type="entry name" value="PIN-like_prokaryotic"/>
</dbReference>
<dbReference type="Proteomes" id="UP000070560">
    <property type="component" value="Chromosome"/>
</dbReference>
<dbReference type="EMBL" id="CP013015">
    <property type="protein sequence ID" value="AMM41426.1"/>
    <property type="molecule type" value="Genomic_DNA"/>
</dbReference>
<sequence>MTAVFNTSPLIFLGRLGYLEKTLSLFQMVAIPKKVIKEISVKDDEANEKVLKIKNHSNVNFGLATKLVKLYKALNERLGQGESEAIALAVELNADVVILDDFAARKAAMELGLKVKGTLGIIKKLLEENKIKIEDINKLYETLKKIGFRVRREIFKNIFESSVSTCN</sequence>
<organism evidence="1 2">
    <name type="scientific">Desulfofervidus auxilii</name>
    <dbReference type="NCBI Taxonomy" id="1621989"/>
    <lineage>
        <taxon>Bacteria</taxon>
        <taxon>Pseudomonadati</taxon>
        <taxon>Thermodesulfobacteriota</taxon>
        <taxon>Candidatus Desulfofervidia</taxon>
        <taxon>Candidatus Desulfofervidales</taxon>
        <taxon>Candidatus Desulfofervidaceae</taxon>
        <taxon>Candidatus Desulfofervidus</taxon>
    </lineage>
</organism>
<dbReference type="RefSeq" id="WP_066063679.1">
    <property type="nucleotide sequence ID" value="NZ_CP013015.1"/>
</dbReference>
<keyword evidence="2" id="KW-1185">Reference proteome</keyword>
<dbReference type="PANTHER" id="PTHR39550">
    <property type="entry name" value="SLL0658 PROTEIN"/>
    <property type="match status" value="1"/>
</dbReference>
<reference evidence="1 2" key="1">
    <citation type="submission" date="2015-10" db="EMBL/GenBank/DDBJ databases">
        <title>Candidatus Desulfofervidus auxilii, a hydrogenotrophic sulfate-reducing bacterium involved in the thermophilic anaerobic oxidation of methane.</title>
        <authorList>
            <person name="Krukenberg V."/>
            <person name="Richter M."/>
            <person name="Wegener G."/>
        </authorList>
    </citation>
    <scope>NUCLEOTIDE SEQUENCE [LARGE SCALE GENOMIC DNA]</scope>
    <source>
        <strain evidence="1 2">HS1</strain>
    </source>
</reference>
<evidence type="ECO:0000313" key="2">
    <source>
        <dbReference type="Proteomes" id="UP000070560"/>
    </source>
</evidence>
<dbReference type="PANTHER" id="PTHR39550:SF1">
    <property type="entry name" value="SLL0658 PROTEIN"/>
    <property type="match status" value="1"/>
</dbReference>
<proteinExistence type="predicted"/>
<evidence type="ECO:0008006" key="3">
    <source>
        <dbReference type="Google" id="ProtNLM"/>
    </source>
</evidence>
<dbReference type="Pfam" id="PF11848">
    <property type="entry name" value="DUF3368"/>
    <property type="match status" value="1"/>
</dbReference>
<accession>A0A7U4QL84</accession>
<dbReference type="KEGG" id="daw:HS1_001632"/>
<name>A0A7U4QL84_DESA2</name>
<dbReference type="AlphaFoldDB" id="A0A7U4QL84"/>
<evidence type="ECO:0000313" key="1">
    <source>
        <dbReference type="EMBL" id="AMM41426.1"/>
    </source>
</evidence>
<gene>
    <name evidence="1" type="ORF">HS1_001632</name>
</gene>
<protein>
    <recommendedName>
        <fullName evidence="3">DUF3368 domain-containing protein</fullName>
    </recommendedName>
</protein>